<keyword evidence="1" id="KW-0175">Coiled coil</keyword>
<proteinExistence type="predicted"/>
<keyword evidence="3" id="KW-1185">Reference proteome</keyword>
<reference evidence="2" key="1">
    <citation type="submission" date="2019-08" db="EMBL/GenBank/DDBJ databases">
        <title>The genome of the North American firefly Photinus pyralis.</title>
        <authorList>
            <consortium name="Photinus pyralis genome working group"/>
            <person name="Fallon T.R."/>
            <person name="Sander Lower S.E."/>
            <person name="Weng J.-K."/>
        </authorList>
    </citation>
    <scope>NUCLEOTIDE SEQUENCE</scope>
    <source>
        <strain evidence="2">TRF0915ILg1</strain>
        <tissue evidence="2">Whole body</tissue>
    </source>
</reference>
<comment type="caution">
    <text evidence="2">The sequence shown here is derived from an EMBL/GenBank/DDBJ whole genome shotgun (WGS) entry which is preliminary data.</text>
</comment>
<dbReference type="EMBL" id="VTPC01000453">
    <property type="protein sequence ID" value="KAF2905720.1"/>
    <property type="molecule type" value="Genomic_DNA"/>
</dbReference>
<evidence type="ECO:0000256" key="1">
    <source>
        <dbReference type="SAM" id="Coils"/>
    </source>
</evidence>
<feature type="coiled-coil region" evidence="1">
    <location>
        <begin position="197"/>
        <end position="224"/>
    </location>
</feature>
<sequence length="252" mass="27967">MLERGRGRNIRCGNILTFRAAGLKECDAAAASNRSEDVLPTAGKVGHQNITLRQPESTSMARAKEFNKKRIKEFFDILEKICEDSKLDATRILNVGESGYSTVQKKNRKILAQKGKHQAGVISSGERDMDATAVCCLRTNPGLCLIQFQMSQLISEAYTKPVTIEDAISGFRASGVWQVDRYVFKDHQLAASEILNCEDAVERISDTSENIEESELEAEILENCETDASQLQVSIEDILPVPKAMPKTTKRI</sequence>
<protein>
    <submittedName>
        <fullName evidence="2">Uncharacterized protein</fullName>
    </submittedName>
</protein>
<name>A0A8K0DG84_IGNLU</name>
<organism evidence="2 3">
    <name type="scientific">Ignelater luminosus</name>
    <name type="common">Cucubano</name>
    <name type="synonym">Pyrophorus luminosus</name>
    <dbReference type="NCBI Taxonomy" id="2038154"/>
    <lineage>
        <taxon>Eukaryota</taxon>
        <taxon>Metazoa</taxon>
        <taxon>Ecdysozoa</taxon>
        <taxon>Arthropoda</taxon>
        <taxon>Hexapoda</taxon>
        <taxon>Insecta</taxon>
        <taxon>Pterygota</taxon>
        <taxon>Neoptera</taxon>
        <taxon>Endopterygota</taxon>
        <taxon>Coleoptera</taxon>
        <taxon>Polyphaga</taxon>
        <taxon>Elateriformia</taxon>
        <taxon>Elateroidea</taxon>
        <taxon>Elateridae</taxon>
        <taxon>Agrypninae</taxon>
        <taxon>Pyrophorini</taxon>
        <taxon>Ignelater</taxon>
    </lineage>
</organism>
<evidence type="ECO:0000313" key="2">
    <source>
        <dbReference type="EMBL" id="KAF2905720.1"/>
    </source>
</evidence>
<gene>
    <name evidence="2" type="ORF">ILUMI_00457</name>
</gene>
<dbReference type="Proteomes" id="UP000801492">
    <property type="component" value="Unassembled WGS sequence"/>
</dbReference>
<accession>A0A8K0DG84</accession>
<dbReference type="OrthoDB" id="6754640at2759"/>
<dbReference type="AlphaFoldDB" id="A0A8K0DG84"/>
<evidence type="ECO:0000313" key="3">
    <source>
        <dbReference type="Proteomes" id="UP000801492"/>
    </source>
</evidence>